<gene>
    <name evidence="2" type="primary">ydaF_2</name>
    <name evidence="2" type="ORF">NCTC11544_03848</name>
</gene>
<keyword evidence="2" id="KW-0012">Acyltransferase</keyword>
<dbReference type="Proteomes" id="UP000255529">
    <property type="component" value="Unassembled WGS sequence"/>
</dbReference>
<dbReference type="PANTHER" id="PTHR43610">
    <property type="entry name" value="BLL6696 PROTEIN"/>
    <property type="match status" value="1"/>
</dbReference>
<dbReference type="Pfam" id="PF13302">
    <property type="entry name" value="Acetyltransf_3"/>
    <property type="match status" value="1"/>
</dbReference>
<feature type="domain" description="N-acetyltransferase" evidence="1">
    <location>
        <begin position="19"/>
        <end position="156"/>
    </location>
</feature>
<dbReference type="InterPro" id="IPR016181">
    <property type="entry name" value="Acyl_CoA_acyltransferase"/>
</dbReference>
<name>A0A380AB87_9GAMM</name>
<evidence type="ECO:0000259" key="1">
    <source>
        <dbReference type="Pfam" id="PF13302"/>
    </source>
</evidence>
<accession>A0A380AB87</accession>
<dbReference type="InterPro" id="IPR000182">
    <property type="entry name" value="GNAT_dom"/>
</dbReference>
<dbReference type="EC" id="2.3.1.-" evidence="2"/>
<protein>
    <submittedName>
        <fullName evidence="2">Ribosomal N-acetyltransferase YdaF</fullName>
        <ecNumber evidence="2">2.3.1.-</ecNumber>
    </submittedName>
</protein>
<dbReference type="GO" id="GO:0016747">
    <property type="term" value="F:acyltransferase activity, transferring groups other than amino-acyl groups"/>
    <property type="evidence" value="ECO:0007669"/>
    <property type="project" value="InterPro"/>
</dbReference>
<sequence length="201" mass="22629">MSDSSWLVETELKSESISLIPLRKKHAPQLVEAATDGSLWELWFTSVPTEDSVEDYIDLALSEQLAGRALPFAVVHNATQKIIGTTRVCHADGQNRRVEIGYTWYAKSHQKTAVNTECKLLLLGYLFESLAVIAVEFRTHWHNHVSRAAIARLGAKQDGVLRNHQKNADGSYRDTVVFSIIDHEWPMVKKSLSYKLLKAGE</sequence>
<dbReference type="PANTHER" id="PTHR43610:SF1">
    <property type="entry name" value="N-ACETYLTRANSFERASE DOMAIN-CONTAINING PROTEIN"/>
    <property type="match status" value="1"/>
</dbReference>
<evidence type="ECO:0000313" key="3">
    <source>
        <dbReference type="Proteomes" id="UP000255529"/>
    </source>
</evidence>
<dbReference type="AlphaFoldDB" id="A0A380AB87"/>
<dbReference type="SUPFAM" id="SSF55729">
    <property type="entry name" value="Acyl-CoA N-acyltransferases (Nat)"/>
    <property type="match status" value="1"/>
</dbReference>
<keyword evidence="2" id="KW-0808">Transferase</keyword>
<proteinExistence type="predicted"/>
<dbReference type="EMBL" id="UGYN01000002">
    <property type="protein sequence ID" value="SUI76592.1"/>
    <property type="molecule type" value="Genomic_DNA"/>
</dbReference>
<evidence type="ECO:0000313" key="2">
    <source>
        <dbReference type="EMBL" id="SUI76592.1"/>
    </source>
</evidence>
<organism evidence="2 3">
    <name type="scientific">Serratia quinivorans</name>
    <dbReference type="NCBI Taxonomy" id="137545"/>
    <lineage>
        <taxon>Bacteria</taxon>
        <taxon>Pseudomonadati</taxon>
        <taxon>Pseudomonadota</taxon>
        <taxon>Gammaproteobacteria</taxon>
        <taxon>Enterobacterales</taxon>
        <taxon>Yersiniaceae</taxon>
        <taxon>Serratia</taxon>
    </lineage>
</organism>
<dbReference type="Gene3D" id="3.40.630.30">
    <property type="match status" value="1"/>
</dbReference>
<dbReference type="RefSeq" id="WP_115184061.1">
    <property type="nucleotide sequence ID" value="NZ_CAMKUF010000003.1"/>
</dbReference>
<reference evidence="2 3" key="1">
    <citation type="submission" date="2018-06" db="EMBL/GenBank/DDBJ databases">
        <authorList>
            <consortium name="Pathogen Informatics"/>
            <person name="Doyle S."/>
        </authorList>
    </citation>
    <scope>NUCLEOTIDE SEQUENCE [LARGE SCALE GENOMIC DNA]</scope>
    <source>
        <strain evidence="2 3">NCTC11544</strain>
    </source>
</reference>